<sequence length="94" mass="10313">MLSNYAANSHSFNSLIYGSKLVPIESSKRCEPSATNLAPNDGVNRRQATEKAAGCFNLFHQLVFSVQYNCSLRLSATTDICSYSCCFTIPVHSN</sequence>
<organism evidence="1 2">
    <name type="scientific">Dorcoceras hygrometricum</name>
    <dbReference type="NCBI Taxonomy" id="472368"/>
    <lineage>
        <taxon>Eukaryota</taxon>
        <taxon>Viridiplantae</taxon>
        <taxon>Streptophyta</taxon>
        <taxon>Embryophyta</taxon>
        <taxon>Tracheophyta</taxon>
        <taxon>Spermatophyta</taxon>
        <taxon>Magnoliopsida</taxon>
        <taxon>eudicotyledons</taxon>
        <taxon>Gunneridae</taxon>
        <taxon>Pentapetalae</taxon>
        <taxon>asterids</taxon>
        <taxon>lamiids</taxon>
        <taxon>Lamiales</taxon>
        <taxon>Gesneriaceae</taxon>
        <taxon>Didymocarpoideae</taxon>
        <taxon>Trichosporeae</taxon>
        <taxon>Loxocarpinae</taxon>
        <taxon>Dorcoceras</taxon>
    </lineage>
</organism>
<accession>A0A2Z7CRH4</accession>
<name>A0A2Z7CRH4_9LAMI</name>
<gene>
    <name evidence="1" type="ORF">F511_16760</name>
</gene>
<reference evidence="1 2" key="1">
    <citation type="journal article" date="2015" name="Proc. Natl. Acad. Sci. U.S.A.">
        <title>The resurrection genome of Boea hygrometrica: A blueprint for survival of dehydration.</title>
        <authorList>
            <person name="Xiao L."/>
            <person name="Yang G."/>
            <person name="Zhang L."/>
            <person name="Yang X."/>
            <person name="Zhao S."/>
            <person name="Ji Z."/>
            <person name="Zhou Q."/>
            <person name="Hu M."/>
            <person name="Wang Y."/>
            <person name="Chen M."/>
            <person name="Xu Y."/>
            <person name="Jin H."/>
            <person name="Xiao X."/>
            <person name="Hu G."/>
            <person name="Bao F."/>
            <person name="Hu Y."/>
            <person name="Wan P."/>
            <person name="Li L."/>
            <person name="Deng X."/>
            <person name="Kuang T."/>
            <person name="Xiang C."/>
            <person name="Zhu J.K."/>
            <person name="Oliver M.J."/>
            <person name="He Y."/>
        </authorList>
    </citation>
    <scope>NUCLEOTIDE SEQUENCE [LARGE SCALE GENOMIC DNA]</scope>
    <source>
        <strain evidence="2">cv. XS01</strain>
    </source>
</reference>
<keyword evidence="2" id="KW-1185">Reference proteome</keyword>
<dbReference type="Proteomes" id="UP000250235">
    <property type="component" value="Unassembled WGS sequence"/>
</dbReference>
<evidence type="ECO:0000313" key="1">
    <source>
        <dbReference type="EMBL" id="KZV49662.1"/>
    </source>
</evidence>
<protein>
    <submittedName>
        <fullName evidence="1">Uncharacterized protein</fullName>
    </submittedName>
</protein>
<dbReference type="AlphaFoldDB" id="A0A2Z7CRH4"/>
<dbReference type="EMBL" id="KQ992996">
    <property type="protein sequence ID" value="KZV49662.1"/>
    <property type="molecule type" value="Genomic_DNA"/>
</dbReference>
<evidence type="ECO:0000313" key="2">
    <source>
        <dbReference type="Proteomes" id="UP000250235"/>
    </source>
</evidence>
<proteinExistence type="predicted"/>